<accession>A0A371K036</accession>
<protein>
    <submittedName>
        <fullName evidence="1">Uncharacterized protein</fullName>
    </submittedName>
</protein>
<dbReference type="RefSeq" id="WP_115859630.1">
    <property type="nucleotide sequence ID" value="NZ_QTSU01000002.1"/>
</dbReference>
<dbReference type="OrthoDB" id="333441at2"/>
<organism evidence="1 2">
    <name type="scientific">Lysobacter silvisoli</name>
    <dbReference type="NCBI Taxonomy" id="2293254"/>
    <lineage>
        <taxon>Bacteria</taxon>
        <taxon>Pseudomonadati</taxon>
        <taxon>Pseudomonadota</taxon>
        <taxon>Gammaproteobacteria</taxon>
        <taxon>Lysobacterales</taxon>
        <taxon>Lysobacteraceae</taxon>
        <taxon>Lysobacter</taxon>
    </lineage>
</organism>
<gene>
    <name evidence="1" type="ORF">DX914_13480</name>
</gene>
<dbReference type="Proteomes" id="UP000264492">
    <property type="component" value="Unassembled WGS sequence"/>
</dbReference>
<comment type="caution">
    <text evidence="1">The sequence shown here is derived from an EMBL/GenBank/DDBJ whole genome shotgun (WGS) entry which is preliminary data.</text>
</comment>
<dbReference type="AlphaFoldDB" id="A0A371K036"/>
<keyword evidence="2" id="KW-1185">Reference proteome</keyword>
<sequence>MCHFITATLPASADAAALDAIARRHGRQLQPLHSPGVQAQLGADLRYYLTTPGHCDCGTALGARVRRAAPRDEAEEARRLRRKGWSEGKIERALAQRRQQRENDDAAQGSVAGQELETWRAFIAEALSMRNVSSFGLLVHHYHGAIDAEFALQGRETLTLDQATPQRLGELREDVLYLFRR</sequence>
<dbReference type="EMBL" id="QTSU01000002">
    <property type="protein sequence ID" value="RDZ27254.1"/>
    <property type="molecule type" value="Genomic_DNA"/>
</dbReference>
<proteinExistence type="predicted"/>
<reference evidence="1 2" key="1">
    <citation type="submission" date="2018-08" db="EMBL/GenBank/DDBJ databases">
        <title>Lysobacter sp. zong2l5, whole genome shotgun sequence.</title>
        <authorList>
            <person name="Zhang X."/>
            <person name="Feng G."/>
            <person name="Zhu H."/>
        </authorList>
    </citation>
    <scope>NUCLEOTIDE SEQUENCE [LARGE SCALE GENOMIC DNA]</scope>
    <source>
        <strain evidence="2">zong2l5</strain>
    </source>
</reference>
<name>A0A371K036_9GAMM</name>
<evidence type="ECO:0000313" key="1">
    <source>
        <dbReference type="EMBL" id="RDZ27254.1"/>
    </source>
</evidence>
<evidence type="ECO:0000313" key="2">
    <source>
        <dbReference type="Proteomes" id="UP000264492"/>
    </source>
</evidence>